<protein>
    <submittedName>
        <fullName evidence="3">Uncharacterized protein</fullName>
    </submittedName>
</protein>
<dbReference type="STRING" id="1123071.SAMN02745181_3524"/>
<feature type="region of interest" description="Disordered" evidence="1">
    <location>
        <begin position="1"/>
        <end position="22"/>
    </location>
</feature>
<dbReference type="RefSeq" id="WP_143185078.1">
    <property type="nucleotide sequence ID" value="NZ_FQYR01000007.1"/>
</dbReference>
<accession>A0A1M6R1V4</accession>
<evidence type="ECO:0000313" key="3">
    <source>
        <dbReference type="EMBL" id="SHK26380.1"/>
    </source>
</evidence>
<keyword evidence="2" id="KW-0472">Membrane</keyword>
<dbReference type="Proteomes" id="UP000184510">
    <property type="component" value="Unassembled WGS sequence"/>
</dbReference>
<keyword evidence="2" id="KW-1133">Transmembrane helix</keyword>
<feature type="transmembrane region" description="Helical" evidence="2">
    <location>
        <begin position="69"/>
        <end position="88"/>
    </location>
</feature>
<keyword evidence="4" id="KW-1185">Reference proteome</keyword>
<evidence type="ECO:0000256" key="2">
    <source>
        <dbReference type="SAM" id="Phobius"/>
    </source>
</evidence>
<sequence length="193" mass="21323">MSDTQNPYAPPSESNLQSFVPSNTGAYQDNKLLVLTRDFESPPCYIVSGAPIPDGQKTHKKQLTYAHPAYLLLLLLGLLPAIIIILIVQQKLNTKIYYENKLRRKKNLIATVGITCFLVSLALFIAAGTTESALLGFTALALLICWIILAIMSAFLPVIKVKRAKNKIFFVKGAHPDFLALFPPMPPDIFPVK</sequence>
<keyword evidence="2" id="KW-0812">Transmembrane</keyword>
<gene>
    <name evidence="3" type="ORF">SAMN02745181_3524</name>
</gene>
<reference evidence="3 4" key="1">
    <citation type="submission" date="2016-11" db="EMBL/GenBank/DDBJ databases">
        <authorList>
            <person name="Jaros S."/>
            <person name="Januszkiewicz K."/>
            <person name="Wedrychowicz H."/>
        </authorList>
    </citation>
    <scope>NUCLEOTIDE SEQUENCE [LARGE SCALE GENOMIC DNA]</scope>
    <source>
        <strain evidence="3 4">DSM 18772</strain>
    </source>
</reference>
<evidence type="ECO:0000256" key="1">
    <source>
        <dbReference type="SAM" id="MobiDB-lite"/>
    </source>
</evidence>
<dbReference type="AlphaFoldDB" id="A0A1M6R1V4"/>
<dbReference type="EMBL" id="FQYR01000007">
    <property type="protein sequence ID" value="SHK26380.1"/>
    <property type="molecule type" value="Genomic_DNA"/>
</dbReference>
<dbReference type="InParanoid" id="A0A1M6R1V4"/>
<proteinExistence type="predicted"/>
<name>A0A1M6R1V4_9BACT</name>
<evidence type="ECO:0000313" key="4">
    <source>
        <dbReference type="Proteomes" id="UP000184510"/>
    </source>
</evidence>
<feature type="transmembrane region" description="Helical" evidence="2">
    <location>
        <begin position="108"/>
        <end position="127"/>
    </location>
</feature>
<feature type="transmembrane region" description="Helical" evidence="2">
    <location>
        <begin position="133"/>
        <end position="159"/>
    </location>
</feature>
<organism evidence="3 4">
    <name type="scientific">Rubritalea squalenifaciens DSM 18772</name>
    <dbReference type="NCBI Taxonomy" id="1123071"/>
    <lineage>
        <taxon>Bacteria</taxon>
        <taxon>Pseudomonadati</taxon>
        <taxon>Verrucomicrobiota</taxon>
        <taxon>Verrucomicrobiia</taxon>
        <taxon>Verrucomicrobiales</taxon>
        <taxon>Rubritaleaceae</taxon>
        <taxon>Rubritalea</taxon>
    </lineage>
</organism>